<evidence type="ECO:0000256" key="3">
    <source>
        <dbReference type="ARBA" id="ARBA00022989"/>
    </source>
</evidence>
<evidence type="ECO:0000256" key="1">
    <source>
        <dbReference type="ARBA" id="ARBA00004141"/>
    </source>
</evidence>
<comment type="caution">
    <text evidence="7">The sequence shown here is derived from an EMBL/GenBank/DDBJ whole genome shotgun (WGS) entry which is preliminary data.</text>
</comment>
<feature type="transmembrane region" description="Helical" evidence="5">
    <location>
        <begin position="112"/>
        <end position="128"/>
    </location>
</feature>
<dbReference type="GO" id="GO:0016020">
    <property type="term" value="C:membrane"/>
    <property type="evidence" value="ECO:0007669"/>
    <property type="project" value="UniProtKB-SubCell"/>
</dbReference>
<name>A0A939FZW5_9HYPH</name>
<dbReference type="RefSeq" id="WP_207257249.1">
    <property type="nucleotide sequence ID" value="NZ_JAFMPP010000005.1"/>
</dbReference>
<evidence type="ECO:0000256" key="5">
    <source>
        <dbReference type="SAM" id="Phobius"/>
    </source>
</evidence>
<feature type="domain" description="O-antigen ligase-related" evidence="6">
    <location>
        <begin position="78"/>
        <end position="207"/>
    </location>
</feature>
<organism evidence="7 8">
    <name type="scientific">Jiella flava</name>
    <dbReference type="NCBI Taxonomy" id="2816857"/>
    <lineage>
        <taxon>Bacteria</taxon>
        <taxon>Pseudomonadati</taxon>
        <taxon>Pseudomonadota</taxon>
        <taxon>Alphaproteobacteria</taxon>
        <taxon>Hyphomicrobiales</taxon>
        <taxon>Aurantimonadaceae</taxon>
        <taxon>Jiella</taxon>
    </lineage>
</organism>
<evidence type="ECO:0000256" key="2">
    <source>
        <dbReference type="ARBA" id="ARBA00022692"/>
    </source>
</evidence>
<keyword evidence="7" id="KW-0436">Ligase</keyword>
<dbReference type="AlphaFoldDB" id="A0A939FZW5"/>
<evidence type="ECO:0000313" key="8">
    <source>
        <dbReference type="Proteomes" id="UP000664122"/>
    </source>
</evidence>
<evidence type="ECO:0000313" key="7">
    <source>
        <dbReference type="EMBL" id="MBO0662459.1"/>
    </source>
</evidence>
<dbReference type="Pfam" id="PF04932">
    <property type="entry name" value="Wzy_C"/>
    <property type="match status" value="1"/>
</dbReference>
<keyword evidence="2 5" id="KW-0812">Transmembrane</keyword>
<feature type="transmembrane region" description="Helical" evidence="5">
    <location>
        <begin position="258"/>
        <end position="279"/>
    </location>
</feature>
<feature type="transmembrane region" description="Helical" evidence="5">
    <location>
        <begin position="89"/>
        <end position="105"/>
    </location>
</feature>
<keyword evidence="8" id="KW-1185">Reference proteome</keyword>
<gene>
    <name evidence="7" type="ORF">J1C48_07725</name>
</gene>
<dbReference type="GO" id="GO:0016874">
    <property type="term" value="F:ligase activity"/>
    <property type="evidence" value="ECO:0007669"/>
    <property type="project" value="UniProtKB-KW"/>
</dbReference>
<feature type="transmembrane region" description="Helical" evidence="5">
    <location>
        <begin position="34"/>
        <end position="58"/>
    </location>
</feature>
<dbReference type="InterPro" id="IPR051533">
    <property type="entry name" value="WaaL-like"/>
</dbReference>
<dbReference type="PANTHER" id="PTHR37422:SF13">
    <property type="entry name" value="LIPOPOLYSACCHARIDE BIOSYNTHESIS PROTEIN PA4999-RELATED"/>
    <property type="match status" value="1"/>
</dbReference>
<keyword evidence="4 5" id="KW-0472">Membrane</keyword>
<evidence type="ECO:0000256" key="4">
    <source>
        <dbReference type="ARBA" id="ARBA00023136"/>
    </source>
</evidence>
<protein>
    <submittedName>
        <fullName evidence="7">O-antigen ligase family protein</fullName>
    </submittedName>
</protein>
<dbReference type="Proteomes" id="UP000664122">
    <property type="component" value="Unassembled WGS sequence"/>
</dbReference>
<keyword evidence="3 5" id="KW-1133">Transmembrane helix</keyword>
<evidence type="ECO:0000259" key="6">
    <source>
        <dbReference type="Pfam" id="PF04932"/>
    </source>
</evidence>
<sequence length="328" mass="35490">MTILVLVTLLFLARNVLFNSDGSAYGTVVRFEQAYGYVISRATGLARMAAVPAIIGFVLVVSFRAWTRVLGAVMLSAALYVLWIMQARGALVAAAGAVTFVFLFGPRKGQKFVAALVALVAFAGFLILRGESFGEFWMHVTRNQGAEGFASMSGRTLLFVNGFDHWMHAPVFGYGPQADRSFLDVINAQNALLYALLCGGLVGAGGFVAAMVVAWVAMLRVNVGYQRIAPRDRPMLMITSGILVFSTFRSIVENQAAVFSIDLLLQYPAMIYLVLLHAASRCPRPVIPPARGHHSSAYRDSALPKTGIANDALARKRAGVTLLPMRNL</sequence>
<dbReference type="EMBL" id="JAFMPP010000005">
    <property type="protein sequence ID" value="MBO0662459.1"/>
    <property type="molecule type" value="Genomic_DNA"/>
</dbReference>
<dbReference type="PANTHER" id="PTHR37422">
    <property type="entry name" value="TEICHURONIC ACID BIOSYNTHESIS PROTEIN TUAE"/>
    <property type="match status" value="1"/>
</dbReference>
<accession>A0A939FZW5</accession>
<reference evidence="7" key="1">
    <citation type="submission" date="2021-03" db="EMBL/GenBank/DDBJ databases">
        <title>Whole genome sequence of Jiella sp. CQZ9-1.</title>
        <authorList>
            <person name="Tuo L."/>
        </authorList>
    </citation>
    <scope>NUCLEOTIDE SEQUENCE</scope>
    <source>
        <strain evidence="7">CQZ9-1</strain>
    </source>
</reference>
<proteinExistence type="predicted"/>
<dbReference type="InterPro" id="IPR007016">
    <property type="entry name" value="O-antigen_ligase-rel_domated"/>
</dbReference>
<comment type="subcellular location">
    <subcellularLocation>
        <location evidence="1">Membrane</location>
        <topology evidence="1">Multi-pass membrane protein</topology>
    </subcellularLocation>
</comment>
<feature type="transmembrane region" description="Helical" evidence="5">
    <location>
        <begin position="235"/>
        <end position="252"/>
    </location>
</feature>
<feature type="transmembrane region" description="Helical" evidence="5">
    <location>
        <begin position="191"/>
        <end position="223"/>
    </location>
</feature>